<dbReference type="SMART" id="SM00823">
    <property type="entry name" value="PKS_PP"/>
    <property type="match status" value="3"/>
</dbReference>
<dbReference type="InterPro" id="IPR025110">
    <property type="entry name" value="AMP-bd_C"/>
</dbReference>
<keyword evidence="8" id="KW-1185">Reference proteome</keyword>
<evidence type="ECO:0000313" key="8">
    <source>
        <dbReference type="Proteomes" id="UP000216101"/>
    </source>
</evidence>
<dbReference type="Gene3D" id="1.10.1200.10">
    <property type="entry name" value="ACP-like"/>
    <property type="match status" value="3"/>
</dbReference>
<dbReference type="FunFam" id="3.40.50.980:FF:000001">
    <property type="entry name" value="Non-ribosomal peptide synthetase"/>
    <property type="match status" value="3"/>
</dbReference>
<dbReference type="SUPFAM" id="SSF56801">
    <property type="entry name" value="Acetyl-CoA synthetase-like"/>
    <property type="match status" value="3"/>
</dbReference>
<dbReference type="GO" id="GO:0031177">
    <property type="term" value="F:phosphopantetheine binding"/>
    <property type="evidence" value="ECO:0007669"/>
    <property type="project" value="InterPro"/>
</dbReference>
<dbReference type="CDD" id="cd05930">
    <property type="entry name" value="A_NRPS"/>
    <property type="match status" value="1"/>
</dbReference>
<comment type="similarity">
    <text evidence="2">Belongs to the ATP-dependent AMP-binding enzyme family.</text>
</comment>
<comment type="cofactor">
    <cofactor evidence="1">
        <name>pantetheine 4'-phosphate</name>
        <dbReference type="ChEBI" id="CHEBI:47942"/>
    </cofactor>
</comment>
<dbReference type="Gene3D" id="2.30.38.10">
    <property type="entry name" value="Luciferase, Domain 3"/>
    <property type="match status" value="3"/>
</dbReference>
<dbReference type="InterPro" id="IPR020806">
    <property type="entry name" value="PKS_PP-bd"/>
</dbReference>
<organism evidence="7 8">
    <name type="scientific">Cellvibrio mixtus</name>
    <dbReference type="NCBI Taxonomy" id="39650"/>
    <lineage>
        <taxon>Bacteria</taxon>
        <taxon>Pseudomonadati</taxon>
        <taxon>Pseudomonadota</taxon>
        <taxon>Gammaproteobacteria</taxon>
        <taxon>Cellvibrionales</taxon>
        <taxon>Cellvibrionaceae</taxon>
        <taxon>Cellvibrio</taxon>
    </lineage>
</organism>
<dbReference type="CDD" id="cd17643">
    <property type="entry name" value="A_NRPS_Cytc1-like"/>
    <property type="match status" value="1"/>
</dbReference>
<dbReference type="FunFam" id="3.30.559.10:FF:000012">
    <property type="entry name" value="Non-ribosomal peptide synthetase"/>
    <property type="match status" value="1"/>
</dbReference>
<dbReference type="NCBIfam" id="TIGR01733">
    <property type="entry name" value="AA-adenyl-dom"/>
    <property type="match status" value="3"/>
</dbReference>
<dbReference type="PANTHER" id="PTHR45527:SF1">
    <property type="entry name" value="FATTY ACID SYNTHASE"/>
    <property type="match status" value="1"/>
</dbReference>
<gene>
    <name evidence="7" type="ORF">CBP51_05060</name>
</gene>
<dbReference type="InterPro" id="IPR023213">
    <property type="entry name" value="CAT-like_dom_sf"/>
</dbReference>
<dbReference type="Gene3D" id="3.40.50.980">
    <property type="match status" value="6"/>
</dbReference>
<dbReference type="InterPro" id="IPR020845">
    <property type="entry name" value="AMP-binding_CS"/>
</dbReference>
<evidence type="ECO:0000313" key="7">
    <source>
        <dbReference type="EMBL" id="OZY86399.1"/>
    </source>
</evidence>
<evidence type="ECO:0000256" key="4">
    <source>
        <dbReference type="ARBA" id="ARBA00022553"/>
    </source>
</evidence>
<dbReference type="FunFam" id="1.10.1200.10:FF:000005">
    <property type="entry name" value="Nonribosomal peptide synthetase 1"/>
    <property type="match status" value="2"/>
</dbReference>
<feature type="domain" description="Carrier" evidence="6">
    <location>
        <begin position="969"/>
        <end position="1044"/>
    </location>
</feature>
<evidence type="ECO:0000256" key="3">
    <source>
        <dbReference type="ARBA" id="ARBA00022450"/>
    </source>
</evidence>
<dbReference type="GO" id="GO:0009366">
    <property type="term" value="C:enterobactin synthetase complex"/>
    <property type="evidence" value="ECO:0007669"/>
    <property type="project" value="TreeGrafter"/>
</dbReference>
<dbReference type="FunFam" id="3.40.50.12780:FF:000012">
    <property type="entry name" value="Non-ribosomal peptide synthetase"/>
    <property type="match status" value="3"/>
</dbReference>
<dbReference type="CDD" id="cd12116">
    <property type="entry name" value="A_NRPS_Ta1_like"/>
    <property type="match status" value="1"/>
</dbReference>
<dbReference type="PROSITE" id="PS00455">
    <property type="entry name" value="AMP_BINDING"/>
    <property type="match status" value="3"/>
</dbReference>
<protein>
    <recommendedName>
        <fullName evidence="6">Carrier domain-containing protein</fullName>
    </recommendedName>
</protein>
<dbReference type="GO" id="GO:0043041">
    <property type="term" value="P:amino acid activation for nonribosomal peptide biosynthetic process"/>
    <property type="evidence" value="ECO:0007669"/>
    <property type="project" value="TreeGrafter"/>
</dbReference>
<dbReference type="InterPro" id="IPR000873">
    <property type="entry name" value="AMP-dep_synth/lig_dom"/>
</dbReference>
<evidence type="ECO:0000256" key="1">
    <source>
        <dbReference type="ARBA" id="ARBA00001957"/>
    </source>
</evidence>
<dbReference type="InterPro" id="IPR001242">
    <property type="entry name" value="Condensation_dom"/>
</dbReference>
<dbReference type="SUPFAM" id="SSF47336">
    <property type="entry name" value="ACP-like"/>
    <property type="match status" value="3"/>
</dbReference>
<sequence length="3243" mass="362591">MTQGYALSPQQRHYWRHFGETNRCAQLLIKIAGKISENALEQSLRLVVERHEMLRSYFVHPASFELPLQVIGEANIVWKETCDCTGMGDDEFADTLDKLLETLRSEDTVSRAKVTALLVRRDPSECIVMINIAAFHVDRRAMDVLFSELVHHYQLYVNGQSLSDIEEPVQYVDISEWQNDILAARESEHGKSYWLRSSFQDHLHAAQPSGKVASPGALFSGKPIASWVIDNEYLQRLSTTVSGLGTDIPSFLLALWQVLLYRLNKSAGVVVGVLHDGRNDEDTDTVIGIMAKYLPLNIIISDDHTLTDIVSLNAEQSHQGTMWFDCFSWELLPSQVTAEPSYIPYSFEFETVTPDINTDEALFSVHMKRVCHERFMLKLSCRHEQEKSRLVLDFETDDRIDHDSLLRLIGQYQCLLESSLDNPGTAIGQLDILPAVQRHSILKLFNDTYRNYQVAGSIHHLFEYQVEQTPHHPAVEFNGQARSYSELNTRANKFAHALHERGVGRHSVVGVYLRRSSDVIAAILAIFKTGATYLPLDVSYPKERIDYIIGDSHARLVICDADLAATVYDGKVMTFCPETINPDNDSDNNLPIDVDPDDAAYIIYTSGSTGLPKGTVVPHVSLVNHCLGVQDAYGITSRDRVLLFAPFSFDPSLEQSFPALVSGATVVVKDEGLWSVTEVSQKIREYQLSVVNFPSSYWHLLVQHWENQRPVLDSLRLVIAGGDRMLPEYAARWLALGLEPVRLLNAYGPTEATITATVFDVNQLSGVEFNDVPIGKSLPNRSAYVLDEYLQPLPINSTGELYLAGDCLASGYFNRPGLTAEKFVKDPFNGQPDKRMYKTGDRVFYSPDGQLHFVGRIDDQVKIRGYRVELGEIEQRISELPAIRQVAVVAQHPVGENDNKQLVAFYLADPSSNPGDEISAHLSEVLPEYMLPSQCVALTQMPMLPNGKIDRKALEKYSIQPTNTEVFQAPASASESTLVKLLQELTGRPTISVLENFIQLGGHSLMAMRLAARLQQELSVELSLNEIYKSRDLVEMASAIDNRIALIASGDMAATEPVMPRQREANSPLSYSQQRLWLLDEIGFGAQYHMPGAFRINGPLDERALQQTMDFMVNRHSGLRTRFALWDGTPRQYSETNTQVLIEHTDLSCAGQSRDWEIFLEQWAARPFNLGVAPLIRVALLKMDAQTRILAICMHHIISDGVSVSILLREISQVYAALVRGHTPRLPALPIDYADFAHWQRGNFSRDQLGRQLLYWRNKLAGYSNFEMPGDFPRPSRMKGSGGLVVKQLDRVALQRYKNFCQEAKITPYSLLVAAVYYLLGRNSGQNDFCIGMPVAGRARHEVQHIVGCFINTLVIRPNIQPEGKTIREFLLLIQHSVLEAQAHQDVPFEMLVEEIATTRDLGRNPIFQVLINYILAEEELSLAAADVSPIAVGYAAAKCDLAFDFTEDNSGGLQLSITYSDELYRKHSIEQLAQQALTVIENLAKGLDAPVDRIELLASEQQLQLLHEFNPEFPEQVIASASVHALFEAQVERTPQASAVVIGEKHYSYRDLNEKANNLAHYLIACGAQPESLIGLCVKRSLDLCVGVLGILKAGAAYVPLDPDYPRERLLHIVDDSGIQLFVSQAGLLDDVAFAEKTILHLDDGTTGQYLNQYDPKKSDNPAFHVQPENLAYVLYTSGSTGLPKGVMIEHGALCNFLHGASERLSLGTHTRWLALTTFGFDIAGLEMFGPLINGGCVYLADATQAADGHAIARLIERYGINTVQATPSGWRLLIDCGWRGKSSLDALCGGEALPPVLATQLQNRCHRLFNCYGPTEATIWSHMAEVSVDGGAVPVGGLLPGYRHYVINRHASQAFISRLDTTLLAPIGAVGELVLGGKSIARGYLNRPDLNQEKFLANPYSQDGTGRLYRTGDLVRWLPDGNLEFLGRIDHQIKIRGFRIELEEIEFQLSQLPGIRQAVVAARADRQGDTQLVAYLVTSDSEGESGIAQRVPAYKQALAQYLPHYMVPEHYVGLAALPLTPNGKIDRKNLPSINITSSVQSQYRAPGTALEQQLCTIWQEVLLMDRIGIDDNFFAIGGHSVLASRLISRVRDTLNREIPLRTLFDAQTIAAFAVALEEHRESAILPPVTRLDREAESVRLSFAQQRLWFLDRFGNGSTEYHMPAAFHLRGPLHIAALHNALSCVVERHEVLRTVFEGSAEGARQVVLQRYELPLFIEDFSHLDSAGRDAAVRTFMREKIAEPFDLTADLMMRMHVFKLADQEHIVLIVMHHIASDGWSIGLLINEFNQLYRAHLDEQKDPLDPLPVQYRDYAHWQHQWLGRDHLEAPIDYWLKQLAGMPLVHNLPLDKPRPARQQFNGSTCSSRIDNAVLHKIRVFCEQEGVTLFMFLQTAFSVLLGRYSNETDVVMGASVAGRTHKDLEKLVGFFVNTVVLRSDLSGNPGFTAFLQKNKHMILEGFTHQQVPFEVLVEAVNPERTMRHSPLFQVLLVLQNNARHSLDLPGLNASAVELENTGIKFDLELNIEETETGLSLSWHYNTALFLADTIERMANNFRVLLDGILVTPNQAIQLLPLLHCDEKHWLLAQHQRVQDKHAQSPSVLALFERYAEKFPAHTAVVFEDKQLTYGELNERSNRMAHYLINAGIGGGDLVGLCMERSIGMIVTLLAVLKAGAAYIPLDPNFPRERLHYVLEDSKARLIITSGSLLDLMPHDAARTIMCVDSDDVVQKLAVQPGSNPSLDIKRNQAMYVIYTSGSTGNPKGVIVEHHNVARLFTSASQHFHFTEEDVWTLFHSFAFDFSVWEIWGALAHGGKLIIVPATATRDAAMFRDLLVRERVTVLSQIPTVFYSLARVMVEPGLTHHLNTVVFGGEALDYSQLKPWFEHFGDTRTQLVNMYGITETTVHVTYKLIRSDDVNNWSSNIGHTLDDLSAVVCDEYQQMVPIGVVGELLVGGGGVSRGYLNRPELTNARFILDPFTPESIIQESFVQSPTRGNKLYRTGDLVRRLNDGSLDYIGRIDNQVKIRGFRMELGEIEYHLVAIDGIDEAVVVASSISGHEKRLVGYVVDSQAPGDSDARNSRIAEIIEALKRVLPEYMVPRVYVFMTAMPLTPSGKVNRKALPAPQEQDLQKNAYVPAENPLQQTLCEIWRSHLQLGQVGIDDNYFALGGDSIRALNIVALAEKQDVLFSVTDIFQYPTIRGLAQAIEHSAHEKTLATNDAHELQKLLEDIENMSEEDVESQLEDIK</sequence>
<dbReference type="FunFam" id="3.30.300.30:FF:000010">
    <property type="entry name" value="Enterobactin synthetase component F"/>
    <property type="match status" value="2"/>
</dbReference>
<name>A0A266QAM6_9GAMM</name>
<dbReference type="InterPro" id="IPR009081">
    <property type="entry name" value="PP-bd_ACP"/>
</dbReference>
<comment type="caution">
    <text evidence="7">The sequence shown here is derived from an EMBL/GenBank/DDBJ whole genome shotgun (WGS) entry which is preliminary data.</text>
</comment>
<dbReference type="Gene3D" id="3.30.559.10">
    <property type="entry name" value="Chloramphenicol acetyltransferase-like domain"/>
    <property type="match status" value="3"/>
</dbReference>
<dbReference type="Gene3D" id="3.30.300.30">
    <property type="match status" value="3"/>
</dbReference>
<dbReference type="Gene3D" id="3.30.559.30">
    <property type="entry name" value="Nonribosomal peptide synthetase, condensation domain"/>
    <property type="match status" value="3"/>
</dbReference>
<dbReference type="PROSITE" id="PS00012">
    <property type="entry name" value="PHOSPHOPANTETHEINE"/>
    <property type="match status" value="2"/>
</dbReference>
<proteinExistence type="inferred from homology"/>
<dbReference type="Proteomes" id="UP000216101">
    <property type="component" value="Unassembled WGS sequence"/>
</dbReference>
<evidence type="ECO:0000259" key="6">
    <source>
        <dbReference type="PROSITE" id="PS50075"/>
    </source>
</evidence>
<dbReference type="SUPFAM" id="SSF52777">
    <property type="entry name" value="CoA-dependent acyltransferases"/>
    <property type="match status" value="6"/>
</dbReference>
<dbReference type="InterPro" id="IPR045851">
    <property type="entry name" value="AMP-bd_C_sf"/>
</dbReference>
<evidence type="ECO:0000256" key="2">
    <source>
        <dbReference type="ARBA" id="ARBA00006432"/>
    </source>
</evidence>
<dbReference type="GO" id="GO:0005829">
    <property type="term" value="C:cytosol"/>
    <property type="evidence" value="ECO:0007669"/>
    <property type="project" value="TreeGrafter"/>
</dbReference>
<dbReference type="InterPro" id="IPR010071">
    <property type="entry name" value="AA_adenyl_dom"/>
</dbReference>
<feature type="domain" description="Carrier" evidence="6">
    <location>
        <begin position="3133"/>
        <end position="3207"/>
    </location>
</feature>
<dbReference type="Pfam" id="PF00550">
    <property type="entry name" value="PP-binding"/>
    <property type="match status" value="3"/>
</dbReference>
<dbReference type="Pfam" id="PF00501">
    <property type="entry name" value="AMP-binding"/>
    <property type="match status" value="3"/>
</dbReference>
<dbReference type="FunFam" id="3.40.50.980:FF:000002">
    <property type="entry name" value="Enterobactin synthetase component F"/>
    <property type="match status" value="1"/>
</dbReference>
<dbReference type="RefSeq" id="WP_094984069.1">
    <property type="nucleotide sequence ID" value="NZ_NHNI01000001.1"/>
</dbReference>
<dbReference type="PROSITE" id="PS50075">
    <property type="entry name" value="CARRIER"/>
    <property type="match status" value="3"/>
</dbReference>
<dbReference type="EMBL" id="NHNI01000001">
    <property type="protein sequence ID" value="OZY86399.1"/>
    <property type="molecule type" value="Genomic_DNA"/>
</dbReference>
<dbReference type="GO" id="GO:0009239">
    <property type="term" value="P:enterobactin biosynthetic process"/>
    <property type="evidence" value="ECO:0007669"/>
    <property type="project" value="TreeGrafter"/>
</dbReference>
<dbReference type="InterPro" id="IPR006162">
    <property type="entry name" value="Ppantetheine_attach_site"/>
</dbReference>
<dbReference type="CDD" id="cd19531">
    <property type="entry name" value="LCL_NRPS-like"/>
    <property type="match status" value="2"/>
</dbReference>
<keyword evidence="5" id="KW-0175">Coiled coil</keyword>
<dbReference type="Pfam" id="PF00668">
    <property type="entry name" value="Condensation"/>
    <property type="match status" value="3"/>
</dbReference>
<reference evidence="8" key="1">
    <citation type="submission" date="2017-05" db="EMBL/GenBank/DDBJ databases">
        <authorList>
            <person name="Barney B.M."/>
        </authorList>
    </citation>
    <scope>NUCLEOTIDE SEQUENCE [LARGE SCALE GENOMIC DNA]</scope>
    <source>
        <strain evidence="8">PSBB022</strain>
    </source>
</reference>
<dbReference type="FunFam" id="3.30.300.30:FF:000015">
    <property type="entry name" value="Nonribosomal peptide synthase SidD"/>
    <property type="match status" value="1"/>
</dbReference>
<dbReference type="PANTHER" id="PTHR45527">
    <property type="entry name" value="NONRIBOSOMAL PEPTIDE SYNTHETASE"/>
    <property type="match status" value="1"/>
</dbReference>
<feature type="domain" description="Carrier" evidence="6">
    <location>
        <begin position="2047"/>
        <end position="2122"/>
    </location>
</feature>
<accession>A0A266QAM6</accession>
<keyword evidence="4" id="KW-0597">Phosphoprotein</keyword>
<dbReference type="InterPro" id="IPR036736">
    <property type="entry name" value="ACP-like_sf"/>
</dbReference>
<evidence type="ECO:0000256" key="5">
    <source>
        <dbReference type="SAM" id="Coils"/>
    </source>
</evidence>
<keyword evidence="3" id="KW-0596">Phosphopantetheine</keyword>
<dbReference type="NCBIfam" id="NF003417">
    <property type="entry name" value="PRK04813.1"/>
    <property type="match status" value="3"/>
</dbReference>
<dbReference type="Pfam" id="PF13193">
    <property type="entry name" value="AMP-binding_C"/>
    <property type="match status" value="3"/>
</dbReference>
<feature type="coiled-coil region" evidence="5">
    <location>
        <begin position="3210"/>
        <end position="3240"/>
    </location>
</feature>
<dbReference type="GO" id="GO:0047527">
    <property type="term" value="F:2,3-dihydroxybenzoate-serine ligase activity"/>
    <property type="evidence" value="ECO:0007669"/>
    <property type="project" value="TreeGrafter"/>
</dbReference>